<evidence type="ECO:0000256" key="2">
    <source>
        <dbReference type="ARBA" id="ARBA00004533"/>
    </source>
</evidence>
<keyword evidence="11" id="KW-1185">Reference proteome</keyword>
<dbReference type="Pfam" id="PF13379">
    <property type="entry name" value="NMT1_2"/>
    <property type="match status" value="1"/>
</dbReference>
<comment type="caution">
    <text evidence="10">The sequence shown here is derived from an EMBL/GenBank/DDBJ whole genome shotgun (WGS) entry which is preliminary data.</text>
</comment>
<comment type="similarity">
    <text evidence="3">Belongs to the bacterial solute-binding protein SsuA/TauA family.</text>
</comment>
<dbReference type="Proteomes" id="UP001500618">
    <property type="component" value="Unassembled WGS sequence"/>
</dbReference>
<dbReference type="PROSITE" id="PS51257">
    <property type="entry name" value="PROKAR_LIPOPROTEIN"/>
    <property type="match status" value="1"/>
</dbReference>
<dbReference type="RefSeq" id="WP_344314918.1">
    <property type="nucleotide sequence ID" value="NZ_BAAANY010000040.1"/>
</dbReference>
<accession>A0ABN2J1V9</accession>
<evidence type="ECO:0000256" key="7">
    <source>
        <dbReference type="ARBA" id="ARBA00022729"/>
    </source>
</evidence>
<dbReference type="SUPFAM" id="SSF53850">
    <property type="entry name" value="Periplasmic binding protein-like II"/>
    <property type="match status" value="1"/>
</dbReference>
<keyword evidence="7 9" id="KW-0732">Signal</keyword>
<dbReference type="Gene3D" id="3.40.190.10">
    <property type="entry name" value="Periplasmic binding protein-like II"/>
    <property type="match status" value="2"/>
</dbReference>
<evidence type="ECO:0000256" key="9">
    <source>
        <dbReference type="SAM" id="SignalP"/>
    </source>
</evidence>
<keyword evidence="5" id="KW-1003">Cell membrane</keyword>
<evidence type="ECO:0000256" key="8">
    <source>
        <dbReference type="ARBA" id="ARBA00023136"/>
    </source>
</evidence>
<feature type="chain" id="PRO_5046060010" evidence="9">
    <location>
        <begin position="29"/>
        <end position="350"/>
    </location>
</feature>
<gene>
    <name evidence="10" type="ORF">GCM10009765_76240</name>
</gene>
<feature type="signal peptide" evidence="9">
    <location>
        <begin position="1"/>
        <end position="28"/>
    </location>
</feature>
<name>A0ABN2J1V9_9ACTN</name>
<reference evidence="10 11" key="1">
    <citation type="journal article" date="2019" name="Int. J. Syst. Evol. Microbiol.">
        <title>The Global Catalogue of Microorganisms (GCM) 10K type strain sequencing project: providing services to taxonomists for standard genome sequencing and annotation.</title>
        <authorList>
            <consortium name="The Broad Institute Genomics Platform"/>
            <consortium name="The Broad Institute Genome Sequencing Center for Infectious Disease"/>
            <person name="Wu L."/>
            <person name="Ma J."/>
        </authorList>
    </citation>
    <scope>NUCLEOTIDE SEQUENCE [LARGE SCALE GENOMIC DNA]</scope>
    <source>
        <strain evidence="10 11">JCM 14718</strain>
    </source>
</reference>
<evidence type="ECO:0000256" key="4">
    <source>
        <dbReference type="ARBA" id="ARBA00022448"/>
    </source>
</evidence>
<sequence>MSASPRRRWRTILTAAAAAAVVATGLTACGSGSGGSADAVRLGYFPNLTHASAIIGVQEGLFQKELGAAKLTTQSFNAGPAEIEALFSGAIDIGYIGPSPTVNAYVKSKGQALKVISGSASGGVELVVKPSITKAADLRGKKIATPQLGNTQDVALRYWLKQQGFTTTKDGGGDVHITPQDNAVTVDAFGTGAIDGAWVPEPTASTLVKAGGKVLVDERDLWPGRKFVITNIIVRTDFLQKHPDLVKAVLAGQVAANQLIASNPAKAQADVVTALGKLTGKKPNAALIAEAWKTIDFTNDPLASTLVTGANHAVDVGLLEKPNLKGLYDLTILNQVLTAAHQTTIPEPST</sequence>
<keyword evidence="6" id="KW-0997">Cell inner membrane</keyword>
<evidence type="ECO:0000256" key="6">
    <source>
        <dbReference type="ARBA" id="ARBA00022519"/>
    </source>
</evidence>
<evidence type="ECO:0000313" key="10">
    <source>
        <dbReference type="EMBL" id="GAA1716266.1"/>
    </source>
</evidence>
<dbReference type="InterPro" id="IPR044527">
    <property type="entry name" value="NrtA/CpmA_ABC-bd_dom"/>
</dbReference>
<comment type="subcellular location">
    <subcellularLocation>
        <location evidence="2">Cell inner membrane</location>
    </subcellularLocation>
    <subcellularLocation>
        <location evidence="1">Periplasm</location>
    </subcellularLocation>
</comment>
<evidence type="ECO:0000256" key="1">
    <source>
        <dbReference type="ARBA" id="ARBA00004418"/>
    </source>
</evidence>
<proteinExistence type="inferred from homology"/>
<evidence type="ECO:0000313" key="11">
    <source>
        <dbReference type="Proteomes" id="UP001500618"/>
    </source>
</evidence>
<keyword evidence="4" id="KW-0813">Transport</keyword>
<keyword evidence="8" id="KW-0472">Membrane</keyword>
<dbReference type="NCBIfam" id="TIGR01728">
    <property type="entry name" value="SsuA_fam"/>
    <property type="match status" value="1"/>
</dbReference>
<organism evidence="10 11">
    <name type="scientific">Fodinicola feengrottensis</name>
    <dbReference type="NCBI Taxonomy" id="435914"/>
    <lineage>
        <taxon>Bacteria</taxon>
        <taxon>Bacillati</taxon>
        <taxon>Actinomycetota</taxon>
        <taxon>Actinomycetes</taxon>
        <taxon>Mycobacteriales</taxon>
        <taxon>Fodinicola</taxon>
    </lineage>
</organism>
<dbReference type="PANTHER" id="PTHR30024:SF47">
    <property type="entry name" value="TAURINE-BINDING PERIPLASMIC PROTEIN"/>
    <property type="match status" value="1"/>
</dbReference>
<evidence type="ECO:0000256" key="3">
    <source>
        <dbReference type="ARBA" id="ARBA00010742"/>
    </source>
</evidence>
<protein>
    <submittedName>
        <fullName evidence="10">Aliphatic sulfonate ABC transporter substrate-binding protein</fullName>
    </submittedName>
</protein>
<dbReference type="EMBL" id="BAAANY010000040">
    <property type="protein sequence ID" value="GAA1716266.1"/>
    <property type="molecule type" value="Genomic_DNA"/>
</dbReference>
<evidence type="ECO:0000256" key="5">
    <source>
        <dbReference type="ARBA" id="ARBA00022475"/>
    </source>
</evidence>
<dbReference type="PANTHER" id="PTHR30024">
    <property type="entry name" value="ALIPHATIC SULFONATES-BINDING PROTEIN-RELATED"/>
    <property type="match status" value="1"/>
</dbReference>
<dbReference type="InterPro" id="IPR010067">
    <property type="entry name" value="ABC_SsuA_sub-bd"/>
</dbReference>
<dbReference type="CDD" id="cd13553">
    <property type="entry name" value="PBP2_NrtA_CpmA_like"/>
    <property type="match status" value="1"/>
</dbReference>